<reference evidence="1" key="1">
    <citation type="submission" date="2016-04" db="EMBL/GenBank/DDBJ databases">
        <authorList>
            <person name="Calderon-Fernandez G.M.Sr."/>
        </authorList>
    </citation>
    <scope>NUCLEOTIDE SEQUENCE</scope>
    <source>
        <strain evidence="1">Int1</strain>
        <tissue evidence="1">Integument</tissue>
    </source>
</reference>
<dbReference type="AlphaFoldDB" id="A0A170YVQ3"/>
<organism evidence="1">
    <name type="scientific">Triatoma infestans</name>
    <name type="common">Assassin bug</name>
    <dbReference type="NCBI Taxonomy" id="30076"/>
    <lineage>
        <taxon>Eukaryota</taxon>
        <taxon>Metazoa</taxon>
        <taxon>Ecdysozoa</taxon>
        <taxon>Arthropoda</taxon>
        <taxon>Hexapoda</taxon>
        <taxon>Insecta</taxon>
        <taxon>Pterygota</taxon>
        <taxon>Neoptera</taxon>
        <taxon>Paraneoptera</taxon>
        <taxon>Hemiptera</taxon>
        <taxon>Heteroptera</taxon>
        <taxon>Panheteroptera</taxon>
        <taxon>Cimicomorpha</taxon>
        <taxon>Reduviidae</taxon>
        <taxon>Triatominae</taxon>
        <taxon>Triatoma</taxon>
    </lineage>
</organism>
<evidence type="ECO:0000313" key="1">
    <source>
        <dbReference type="EMBL" id="JAS00300.1"/>
    </source>
</evidence>
<proteinExistence type="predicted"/>
<name>A0A170YVQ3_TRIIF</name>
<accession>A0A170YVQ3</accession>
<protein>
    <submittedName>
        <fullName evidence="1">Protein yipf3-like protein</fullName>
    </submittedName>
</protein>
<reference evidence="1" key="2">
    <citation type="journal article" date="2017" name="J. Med. Entomol.">
        <title>Transcriptome Analysis of the Triatoma infestans (Hemiptera: Reduviidae) Integument.</title>
        <authorList>
            <person name="Calderon-Fernandez G.M."/>
            <person name="Moriconi D.E."/>
            <person name="Dulbecco A.B."/>
            <person name="Juarez M.P."/>
        </authorList>
    </citation>
    <scope>NUCLEOTIDE SEQUENCE</scope>
    <source>
        <strain evidence="1">Int1</strain>
        <tissue evidence="1">Integument</tissue>
    </source>
</reference>
<dbReference type="EMBL" id="GEMB01002901">
    <property type="protein sequence ID" value="JAS00300.1"/>
    <property type="molecule type" value="Transcribed_RNA"/>
</dbReference>
<sequence>MKEGIFKTKPHIDLQVLILQIRIINVNNHRTKKDLISKPLIMLRKN</sequence>